<organism evidence="2 3">
    <name type="scientific">Mycobacteroides abscessus subsp. massiliense</name>
    <dbReference type="NCBI Taxonomy" id="1962118"/>
    <lineage>
        <taxon>Bacteria</taxon>
        <taxon>Bacillati</taxon>
        <taxon>Actinomycetota</taxon>
        <taxon>Actinomycetes</taxon>
        <taxon>Mycobacteriales</taxon>
        <taxon>Mycobacteriaceae</taxon>
        <taxon>Mycobacteroides</taxon>
        <taxon>Mycobacteroides abscessus</taxon>
    </lineage>
</organism>
<evidence type="ECO:0000313" key="2">
    <source>
        <dbReference type="EMBL" id="SKN01524.1"/>
    </source>
</evidence>
<proteinExistence type="predicted"/>
<evidence type="ECO:0000313" key="3">
    <source>
        <dbReference type="Proteomes" id="UP000190074"/>
    </source>
</evidence>
<dbReference type="EMBL" id="FVGW01000022">
    <property type="protein sequence ID" value="SKN01524.1"/>
    <property type="molecule type" value="Genomic_DNA"/>
</dbReference>
<feature type="compositionally biased region" description="Basic and acidic residues" evidence="1">
    <location>
        <begin position="37"/>
        <end position="46"/>
    </location>
</feature>
<reference evidence="2 3" key="1">
    <citation type="submission" date="2016-11" db="EMBL/GenBank/DDBJ databases">
        <authorList>
            <consortium name="Pathogen Informatics"/>
        </authorList>
    </citation>
    <scope>NUCLEOTIDE SEQUENCE [LARGE SCALE GENOMIC DNA]</scope>
    <source>
        <strain evidence="2 3">911</strain>
    </source>
</reference>
<protein>
    <submittedName>
        <fullName evidence="2">Uncharacterized protein</fullName>
    </submittedName>
</protein>
<evidence type="ECO:0000256" key="1">
    <source>
        <dbReference type="SAM" id="MobiDB-lite"/>
    </source>
</evidence>
<feature type="region of interest" description="Disordered" evidence="1">
    <location>
        <begin position="22"/>
        <end position="46"/>
    </location>
</feature>
<dbReference type="Proteomes" id="UP000190074">
    <property type="component" value="Unassembled WGS sequence"/>
</dbReference>
<name>A0A1T8V8V2_9MYCO</name>
<accession>A0A1T8V8V2</accession>
<dbReference type="AlphaFoldDB" id="A0A1T8V8V2"/>
<gene>
    <name evidence="2" type="ORF">SAMEA2259716_05767</name>
</gene>
<sequence length="46" mass="5405">MNDIYAAERDEARSARYAMTEMDRAPRHPHAHLGMCGDRDDTREER</sequence>